<dbReference type="InterPro" id="IPR003141">
    <property type="entry name" value="Pol/His_phosphatase_N"/>
</dbReference>
<gene>
    <name evidence="5" type="ORF">JWYL7_0244</name>
    <name evidence="6" type="ORF">SAMN05661008_01158</name>
</gene>
<accession>A0A150FNF1</accession>
<keyword evidence="1" id="KW-0479">Metal-binding</keyword>
<dbReference type="SUPFAM" id="SSF89550">
    <property type="entry name" value="PHP domain-like"/>
    <property type="match status" value="1"/>
</dbReference>
<sequence length="251" mass="27982">MKFEIDTHVHTVASGHAYSTVHDLVRQAKNIGLKMFALTDHGPAMPGGPHIYHIGNQKVIPRTIDGVFVLRGVEANIIDYDGNIDIPDEYLKELDLVIASLHDVCIKPGSIEENTRAIIKAMENKYVDIIAHPGNPAFPIDEEKVLKAAKEKNVLIEINNSSFGKSRPGSKENCIKIAKMAKEMNLMLAVGSDTHISFQLGKFDYVKEVFDEIGMSEDLIINTSVNKLINYLDKKGKKNIKDFKVLIQTEE</sequence>
<dbReference type="CDD" id="cd07437">
    <property type="entry name" value="PHP_HisPPase_Ycdx_like"/>
    <property type="match status" value="1"/>
</dbReference>
<dbReference type="SMART" id="SM00481">
    <property type="entry name" value="POLIIIAc"/>
    <property type="match status" value="1"/>
</dbReference>
<dbReference type="PANTHER" id="PTHR36928">
    <property type="entry name" value="PHOSPHATASE YCDX-RELATED"/>
    <property type="match status" value="1"/>
</dbReference>
<dbReference type="PATRIC" id="fig|1121328.3.peg.243"/>
<dbReference type="RefSeq" id="WP_066067866.1">
    <property type="nucleotide sequence ID" value="NZ_FRBG01000007.1"/>
</dbReference>
<evidence type="ECO:0000256" key="1">
    <source>
        <dbReference type="ARBA" id="ARBA00022723"/>
    </source>
</evidence>
<keyword evidence="2 5" id="KW-0378">Hydrolase</keyword>
<dbReference type="OrthoDB" id="9808747at2"/>
<organism evidence="5 7">
    <name type="scientific">Alkalithermobacter thermoalcaliphilus JW-YL-7 = DSM 7308</name>
    <dbReference type="NCBI Taxonomy" id="1121328"/>
    <lineage>
        <taxon>Bacteria</taxon>
        <taxon>Bacillati</taxon>
        <taxon>Bacillota</taxon>
        <taxon>Clostridia</taxon>
        <taxon>Peptostreptococcales</taxon>
        <taxon>Tepidibacteraceae</taxon>
        <taxon>Alkalithermobacter</taxon>
    </lineage>
</organism>
<dbReference type="GO" id="GO:0008270">
    <property type="term" value="F:zinc ion binding"/>
    <property type="evidence" value="ECO:0007669"/>
    <property type="project" value="InterPro"/>
</dbReference>
<dbReference type="STRING" id="1121328.JWYL7_0244"/>
<evidence type="ECO:0000313" key="6">
    <source>
        <dbReference type="EMBL" id="SHK92860.1"/>
    </source>
</evidence>
<dbReference type="Gene3D" id="3.20.20.140">
    <property type="entry name" value="Metal-dependent hydrolases"/>
    <property type="match status" value="1"/>
</dbReference>
<dbReference type="Proteomes" id="UP000092605">
    <property type="component" value="Unassembled WGS sequence"/>
</dbReference>
<dbReference type="InterPro" id="IPR050243">
    <property type="entry name" value="PHP_phosphatase"/>
</dbReference>
<evidence type="ECO:0000313" key="5">
    <source>
        <dbReference type="EMBL" id="KXZ39169.1"/>
    </source>
</evidence>
<evidence type="ECO:0000313" key="8">
    <source>
        <dbReference type="Proteomes" id="UP000323392"/>
    </source>
</evidence>
<dbReference type="AlphaFoldDB" id="A0A150FNF1"/>
<dbReference type="InterPro" id="IPR023710">
    <property type="entry name" value="Phosphatase_YcdX_put"/>
</dbReference>
<dbReference type="PANTHER" id="PTHR36928:SF1">
    <property type="entry name" value="PHOSPHATASE YCDX-RELATED"/>
    <property type="match status" value="1"/>
</dbReference>
<keyword evidence="3" id="KW-0862">Zinc</keyword>
<dbReference type="HAMAP" id="MF_01561">
    <property type="entry name" value="YcdX_phosphat"/>
    <property type="match status" value="1"/>
</dbReference>
<evidence type="ECO:0000256" key="3">
    <source>
        <dbReference type="ARBA" id="ARBA00022833"/>
    </source>
</evidence>
<protein>
    <submittedName>
        <fullName evidence="5 6">Hydrolase</fullName>
    </submittedName>
</protein>
<dbReference type="InterPro" id="IPR004013">
    <property type="entry name" value="PHP_dom"/>
</dbReference>
<dbReference type="EMBL" id="LSFY01000001">
    <property type="protein sequence ID" value="KXZ39169.1"/>
    <property type="molecule type" value="Genomic_DNA"/>
</dbReference>
<reference evidence="5 7" key="1">
    <citation type="submission" date="2016-02" db="EMBL/GenBank/DDBJ databases">
        <title>Draft genome sequence for Clostridium paradoxum JW-YL-7.</title>
        <authorList>
            <person name="Utturkar S.M."/>
            <person name="Lancaster A."/>
            <person name="Poole F.L."/>
            <person name="Adams M.W."/>
            <person name="Brown S.D."/>
        </authorList>
    </citation>
    <scope>NUCLEOTIDE SEQUENCE [LARGE SCALE GENOMIC DNA]</scope>
    <source>
        <strain evidence="5 7">JW-YL-7</strain>
    </source>
</reference>
<comment type="caution">
    <text evidence="5">The sequence shown here is derived from an EMBL/GenBank/DDBJ whole genome shotgun (WGS) entry which is preliminary data.</text>
</comment>
<evidence type="ECO:0000259" key="4">
    <source>
        <dbReference type="SMART" id="SM00481"/>
    </source>
</evidence>
<reference evidence="6 8" key="2">
    <citation type="submission" date="2016-11" db="EMBL/GenBank/DDBJ databases">
        <authorList>
            <person name="Varghese N."/>
            <person name="Submissions S."/>
        </authorList>
    </citation>
    <scope>NUCLEOTIDE SEQUENCE [LARGE SCALE GENOMIC DNA]</scope>
    <source>
        <strain evidence="6 8">DSM 7308</strain>
    </source>
</reference>
<dbReference type="NCBIfam" id="NF006702">
    <property type="entry name" value="PRK09248.1"/>
    <property type="match status" value="1"/>
</dbReference>
<proteinExistence type="inferred from homology"/>
<dbReference type="GO" id="GO:0042578">
    <property type="term" value="F:phosphoric ester hydrolase activity"/>
    <property type="evidence" value="ECO:0007669"/>
    <property type="project" value="TreeGrafter"/>
</dbReference>
<keyword evidence="8" id="KW-1185">Reference proteome</keyword>
<dbReference type="Proteomes" id="UP000323392">
    <property type="component" value="Unassembled WGS sequence"/>
</dbReference>
<evidence type="ECO:0000313" key="7">
    <source>
        <dbReference type="Proteomes" id="UP000092605"/>
    </source>
</evidence>
<dbReference type="EMBL" id="FRBG01000007">
    <property type="protein sequence ID" value="SHK92860.1"/>
    <property type="molecule type" value="Genomic_DNA"/>
</dbReference>
<name>A0A150FNF1_CLOPD</name>
<dbReference type="GO" id="GO:0005829">
    <property type="term" value="C:cytosol"/>
    <property type="evidence" value="ECO:0007669"/>
    <property type="project" value="TreeGrafter"/>
</dbReference>
<feature type="domain" description="Polymerase/histidinol phosphatase N-terminal" evidence="4">
    <location>
        <begin position="5"/>
        <end position="79"/>
    </location>
</feature>
<evidence type="ECO:0000256" key="2">
    <source>
        <dbReference type="ARBA" id="ARBA00022801"/>
    </source>
</evidence>
<dbReference type="Pfam" id="PF02811">
    <property type="entry name" value="PHP"/>
    <property type="match status" value="1"/>
</dbReference>
<dbReference type="InterPro" id="IPR016195">
    <property type="entry name" value="Pol/histidinol_Pase-like"/>
</dbReference>